<organism evidence="6 7">
    <name type="scientific">Frankliniella occidentalis</name>
    <name type="common">Western flower thrips</name>
    <name type="synonym">Euthrips occidentalis</name>
    <dbReference type="NCBI Taxonomy" id="133901"/>
    <lineage>
        <taxon>Eukaryota</taxon>
        <taxon>Metazoa</taxon>
        <taxon>Ecdysozoa</taxon>
        <taxon>Arthropoda</taxon>
        <taxon>Hexapoda</taxon>
        <taxon>Insecta</taxon>
        <taxon>Pterygota</taxon>
        <taxon>Neoptera</taxon>
        <taxon>Paraneoptera</taxon>
        <taxon>Thysanoptera</taxon>
        <taxon>Terebrantia</taxon>
        <taxon>Thripoidea</taxon>
        <taxon>Thripidae</taxon>
        <taxon>Frankliniella</taxon>
    </lineage>
</organism>
<feature type="compositionally biased region" description="Polar residues" evidence="4">
    <location>
        <begin position="212"/>
        <end position="228"/>
    </location>
</feature>
<keyword evidence="6" id="KW-1185">Reference proteome</keyword>
<feature type="compositionally biased region" description="Basic and acidic residues" evidence="4">
    <location>
        <begin position="20"/>
        <end position="54"/>
    </location>
</feature>
<dbReference type="PROSITE" id="PS50174">
    <property type="entry name" value="G_PATCH"/>
    <property type="match status" value="1"/>
</dbReference>
<dbReference type="SMART" id="SM01173">
    <property type="entry name" value="DUF4187"/>
    <property type="match status" value="1"/>
</dbReference>
<evidence type="ECO:0000256" key="2">
    <source>
        <dbReference type="ARBA" id="ARBA00021978"/>
    </source>
</evidence>
<feature type="compositionally biased region" description="Acidic residues" evidence="4">
    <location>
        <begin position="235"/>
        <end position="244"/>
    </location>
</feature>
<dbReference type="OrthoDB" id="786951at2759"/>
<evidence type="ECO:0000313" key="7">
    <source>
        <dbReference type="RefSeq" id="XP_026281757.1"/>
    </source>
</evidence>
<dbReference type="GO" id="GO:0003676">
    <property type="term" value="F:nucleic acid binding"/>
    <property type="evidence" value="ECO:0007669"/>
    <property type="project" value="InterPro"/>
</dbReference>
<dbReference type="Proteomes" id="UP000504606">
    <property type="component" value="Unplaced"/>
</dbReference>
<feature type="region of interest" description="Disordered" evidence="4">
    <location>
        <begin position="193"/>
        <end position="246"/>
    </location>
</feature>
<proteinExistence type="inferred from homology"/>
<gene>
    <name evidence="7" type="primary">LOC113208795</name>
</gene>
<dbReference type="GeneID" id="113208795"/>
<sequence>MSSDEDDYMSAAFIVDSPAKDIRPGLLHNRDQQRSHDIYKRKQAQDAVTREQQRPVRVIEAQRREEGLQEAIGADNKGFALLQKMGYKPGSGIGKSGTGSVDPIPLNLKTDRKGLGRAAAIEELKESKRLFRAKRQGSAKCEEVTVDQFRARMKQKSDQRLTDIDLFKSQKACHQLDTEAGFTEPAESWFWPRFKSSDKKTEDDSNGDQNEEASSNPQPTNQEESIPTSSHDNSDSEEEDDEFEASEKLEMLTKYLRCTYNYCSWCCVKFDDEKDMQNECPGPTRDDH</sequence>
<dbReference type="PANTHER" id="PTHR21032">
    <property type="entry name" value="G PATCH DOMAIN-CONTAINING PROTEIN 11"/>
    <property type="match status" value="1"/>
</dbReference>
<evidence type="ECO:0000256" key="4">
    <source>
        <dbReference type="SAM" id="MobiDB-lite"/>
    </source>
</evidence>
<evidence type="ECO:0000256" key="3">
    <source>
        <dbReference type="ARBA" id="ARBA00030688"/>
    </source>
</evidence>
<feature type="domain" description="G-patch" evidence="5">
    <location>
        <begin position="74"/>
        <end position="120"/>
    </location>
</feature>
<feature type="region of interest" description="Disordered" evidence="4">
    <location>
        <begin position="20"/>
        <end position="56"/>
    </location>
</feature>
<dbReference type="InterPro" id="IPR000467">
    <property type="entry name" value="G_patch_dom"/>
</dbReference>
<dbReference type="InterPro" id="IPR025239">
    <property type="entry name" value="DUF4187"/>
</dbReference>
<dbReference type="Pfam" id="PF13821">
    <property type="entry name" value="DUF4187"/>
    <property type="match status" value="1"/>
</dbReference>
<dbReference type="InterPro" id="IPR039249">
    <property type="entry name" value="GPATCH11"/>
</dbReference>
<dbReference type="PANTHER" id="PTHR21032:SF0">
    <property type="entry name" value="G PATCH DOMAIN-CONTAINING PROTEIN 11"/>
    <property type="match status" value="1"/>
</dbReference>
<dbReference type="SMART" id="SM00443">
    <property type="entry name" value="G_patch"/>
    <property type="match status" value="1"/>
</dbReference>
<evidence type="ECO:0000313" key="6">
    <source>
        <dbReference type="Proteomes" id="UP000504606"/>
    </source>
</evidence>
<name>A0A6J1SLE5_FRAOC</name>
<accession>A0A6J1SLE5</accession>
<protein>
    <recommendedName>
        <fullName evidence="2">G patch domain-containing protein 11</fullName>
    </recommendedName>
    <alternativeName>
        <fullName evidence="3">Coiled-coil domain-containing protein 75</fullName>
    </alternativeName>
</protein>
<dbReference type="KEGG" id="foc:113208795"/>
<dbReference type="AlphaFoldDB" id="A0A6J1SLE5"/>
<dbReference type="RefSeq" id="XP_026281757.1">
    <property type="nucleotide sequence ID" value="XM_026425972.2"/>
</dbReference>
<reference evidence="7" key="1">
    <citation type="submission" date="2025-08" db="UniProtKB">
        <authorList>
            <consortium name="RefSeq"/>
        </authorList>
    </citation>
    <scope>IDENTIFICATION</scope>
    <source>
        <tissue evidence="7">Whole organism</tissue>
    </source>
</reference>
<evidence type="ECO:0000259" key="5">
    <source>
        <dbReference type="PROSITE" id="PS50174"/>
    </source>
</evidence>
<dbReference type="Pfam" id="PF01585">
    <property type="entry name" value="G-patch"/>
    <property type="match status" value="1"/>
</dbReference>
<evidence type="ECO:0000256" key="1">
    <source>
        <dbReference type="ARBA" id="ARBA00007140"/>
    </source>
</evidence>
<dbReference type="GO" id="GO:0000776">
    <property type="term" value="C:kinetochore"/>
    <property type="evidence" value="ECO:0007669"/>
    <property type="project" value="TreeGrafter"/>
</dbReference>
<comment type="similarity">
    <text evidence="1">Belongs to the GPATCH11 family.</text>
</comment>